<protein>
    <recommendedName>
        <fullName evidence="4">Tubby C-terminal domain-containing protein</fullName>
    </recommendedName>
</protein>
<evidence type="ECO:0000256" key="1">
    <source>
        <dbReference type="ARBA" id="ARBA00005437"/>
    </source>
</evidence>
<dbReference type="Proteomes" id="UP001565368">
    <property type="component" value="Unassembled WGS sequence"/>
</dbReference>
<evidence type="ECO:0008006" key="4">
    <source>
        <dbReference type="Google" id="ProtNLM"/>
    </source>
</evidence>
<comment type="caution">
    <text evidence="2">The sequence shown here is derived from an EMBL/GenBank/DDBJ whole genome shotgun (WGS) entry which is preliminary data.</text>
</comment>
<name>A0ABR3PWV0_9TREE</name>
<dbReference type="SUPFAM" id="SSF54518">
    <property type="entry name" value="Tubby C-terminal domain-like"/>
    <property type="match status" value="1"/>
</dbReference>
<dbReference type="PANTHER" id="PTHR31087">
    <property type="match status" value="1"/>
</dbReference>
<dbReference type="InterPro" id="IPR038595">
    <property type="entry name" value="LOR_sf"/>
</dbReference>
<dbReference type="PANTHER" id="PTHR31087:SF161">
    <property type="entry name" value="TUBBY C 2 FAMILY PROTEIN"/>
    <property type="match status" value="1"/>
</dbReference>
<keyword evidence="3" id="KW-1185">Reference proteome</keyword>
<organism evidence="2 3">
    <name type="scientific">Vanrija albida</name>
    <dbReference type="NCBI Taxonomy" id="181172"/>
    <lineage>
        <taxon>Eukaryota</taxon>
        <taxon>Fungi</taxon>
        <taxon>Dikarya</taxon>
        <taxon>Basidiomycota</taxon>
        <taxon>Agaricomycotina</taxon>
        <taxon>Tremellomycetes</taxon>
        <taxon>Trichosporonales</taxon>
        <taxon>Trichosporonaceae</taxon>
        <taxon>Vanrija</taxon>
    </lineage>
</organism>
<evidence type="ECO:0000313" key="2">
    <source>
        <dbReference type="EMBL" id="KAL1406801.1"/>
    </source>
</evidence>
<dbReference type="GeneID" id="95987250"/>
<dbReference type="InterPro" id="IPR025659">
    <property type="entry name" value="Tubby-like_C"/>
</dbReference>
<evidence type="ECO:0000313" key="3">
    <source>
        <dbReference type="Proteomes" id="UP001565368"/>
    </source>
</evidence>
<dbReference type="Gene3D" id="2.40.160.200">
    <property type="entry name" value="LURP1-related"/>
    <property type="match status" value="1"/>
</dbReference>
<dbReference type="InterPro" id="IPR007612">
    <property type="entry name" value="LOR"/>
</dbReference>
<dbReference type="RefSeq" id="XP_069206745.1">
    <property type="nucleotide sequence ID" value="XM_069354674.1"/>
</dbReference>
<dbReference type="EMBL" id="JBBXJM010000005">
    <property type="protein sequence ID" value="KAL1406801.1"/>
    <property type="molecule type" value="Genomic_DNA"/>
</dbReference>
<sequence>MGLFNSEKMHPVQPALGLNPAFVRNEEETLVLRERVFSFTGDDFSVQDTKGRRIIKARAKLVSMHDSKEILDANGNFLFKLRSKKLAIHKTFVAEDKGGVEVFRVSKHISLTSRLEVDFTNASDGRKTSLTLTGNMFMGGAEIKWDGSQTVAKISKHHVSMREFVDDKQTYYVTVAPGVDLALIAAVCICFDEIKHDGE</sequence>
<accession>A0ABR3PWV0</accession>
<dbReference type="Pfam" id="PF04525">
    <property type="entry name" value="LOR"/>
    <property type="match status" value="1"/>
</dbReference>
<gene>
    <name evidence="2" type="ORF">Q8F55_006207</name>
</gene>
<comment type="similarity">
    <text evidence="1">Belongs to the LOR family.</text>
</comment>
<proteinExistence type="inferred from homology"/>
<reference evidence="2 3" key="1">
    <citation type="submission" date="2023-08" db="EMBL/GenBank/DDBJ databases">
        <title>Annotated Genome Sequence of Vanrija albida AlHP1.</title>
        <authorList>
            <person name="Herzog R."/>
        </authorList>
    </citation>
    <scope>NUCLEOTIDE SEQUENCE [LARGE SCALE GENOMIC DNA]</scope>
    <source>
        <strain evidence="2 3">AlHP1</strain>
    </source>
</reference>